<dbReference type="Proteomes" id="UP000440513">
    <property type="component" value="Unassembled WGS sequence"/>
</dbReference>
<dbReference type="EMBL" id="VUMS01000012">
    <property type="protein sequence ID" value="MST66611.1"/>
    <property type="molecule type" value="Genomic_DNA"/>
</dbReference>
<dbReference type="PROSITE" id="PS00356">
    <property type="entry name" value="HTH_LACI_1"/>
    <property type="match status" value="1"/>
</dbReference>
<dbReference type="AlphaFoldDB" id="A0A7X2P396"/>
<keyword evidence="1" id="KW-0805">Transcription regulation</keyword>
<sequence>MTISEIAKLAGVSSAAVSRYLNDGSLSQEKRQRIERVIRETKYRPSEYARTMRTKKSNRIGVLVPQIDSESVPKILSGISERMDQKNYHVLLMNSNLSLEKEIGILETFEQSQVDGLIFVASVLTKRHEKALEHMGVPVVILGQKSEKYPCIYHDDEGAACAMMEELLKSGCRRPAYIGVDRRDKAAGENRYRGACHALEKSGLHMDEVPYRVAAFSAQGGYQAMTEMLADGKRPDGVLCATDMIAAGVLSCLSERGITVPGEMKVAGMGHGAIADLLCPRLTTVHYHYHTSGREAADLLLDLMEKKRRQQESRMLKYEVIRQKTI</sequence>
<organism evidence="5 6">
    <name type="scientific">Oliverpabstia intestinalis</name>
    <dbReference type="NCBI Taxonomy" id="2606633"/>
    <lineage>
        <taxon>Bacteria</taxon>
        <taxon>Bacillati</taxon>
        <taxon>Bacillota</taxon>
        <taxon>Clostridia</taxon>
        <taxon>Lachnospirales</taxon>
        <taxon>Lachnospiraceae</taxon>
        <taxon>Oliverpabstia</taxon>
    </lineage>
</organism>
<protein>
    <submittedName>
        <fullName evidence="5">LacI family transcriptional regulator</fullName>
    </submittedName>
</protein>
<dbReference type="RefSeq" id="WP_106492723.1">
    <property type="nucleotide sequence ID" value="NZ_JBQHQP010000001.1"/>
</dbReference>
<dbReference type="Gene3D" id="1.10.260.40">
    <property type="entry name" value="lambda repressor-like DNA-binding domains"/>
    <property type="match status" value="1"/>
</dbReference>
<evidence type="ECO:0000259" key="4">
    <source>
        <dbReference type="PROSITE" id="PS50932"/>
    </source>
</evidence>
<dbReference type="Gene3D" id="3.40.50.2300">
    <property type="match status" value="2"/>
</dbReference>
<evidence type="ECO:0000256" key="1">
    <source>
        <dbReference type="ARBA" id="ARBA00023015"/>
    </source>
</evidence>
<dbReference type="SUPFAM" id="SSF53822">
    <property type="entry name" value="Periplasmic binding protein-like I"/>
    <property type="match status" value="1"/>
</dbReference>
<dbReference type="SUPFAM" id="SSF47413">
    <property type="entry name" value="lambda repressor-like DNA-binding domains"/>
    <property type="match status" value="1"/>
</dbReference>
<keyword evidence="6" id="KW-1185">Reference proteome</keyword>
<dbReference type="GO" id="GO:0000976">
    <property type="term" value="F:transcription cis-regulatory region binding"/>
    <property type="evidence" value="ECO:0007669"/>
    <property type="project" value="TreeGrafter"/>
</dbReference>
<dbReference type="PANTHER" id="PTHR30146">
    <property type="entry name" value="LACI-RELATED TRANSCRIPTIONAL REPRESSOR"/>
    <property type="match status" value="1"/>
</dbReference>
<evidence type="ECO:0000313" key="6">
    <source>
        <dbReference type="Proteomes" id="UP000440513"/>
    </source>
</evidence>
<dbReference type="CDD" id="cd01542">
    <property type="entry name" value="PBP1_TreR-like"/>
    <property type="match status" value="1"/>
</dbReference>
<dbReference type="InterPro" id="IPR028082">
    <property type="entry name" value="Peripla_BP_I"/>
</dbReference>
<gene>
    <name evidence="5" type="ORF">FYJ57_07655</name>
</gene>
<accession>A0A7X2P396</accession>
<evidence type="ECO:0000256" key="3">
    <source>
        <dbReference type="ARBA" id="ARBA00023163"/>
    </source>
</evidence>
<proteinExistence type="predicted"/>
<comment type="caution">
    <text evidence="5">The sequence shown here is derived from an EMBL/GenBank/DDBJ whole genome shotgun (WGS) entry which is preliminary data.</text>
</comment>
<dbReference type="InterPro" id="IPR010982">
    <property type="entry name" value="Lambda_DNA-bd_dom_sf"/>
</dbReference>
<evidence type="ECO:0000256" key="2">
    <source>
        <dbReference type="ARBA" id="ARBA00023125"/>
    </source>
</evidence>
<reference evidence="5 6" key="1">
    <citation type="submission" date="2019-08" db="EMBL/GenBank/DDBJ databases">
        <title>In-depth cultivation of the pig gut microbiome towards novel bacterial diversity and tailored functional studies.</title>
        <authorList>
            <person name="Wylensek D."/>
            <person name="Hitch T.C.A."/>
            <person name="Clavel T."/>
        </authorList>
    </citation>
    <scope>NUCLEOTIDE SEQUENCE [LARGE SCALE GENOMIC DNA]</scope>
    <source>
        <strain evidence="5 6">BSM-380-WT-5A</strain>
    </source>
</reference>
<keyword evidence="2" id="KW-0238">DNA-binding</keyword>
<feature type="domain" description="HTH lacI-type" evidence="4">
    <location>
        <begin position="1"/>
        <end position="54"/>
    </location>
</feature>
<dbReference type="InterPro" id="IPR000843">
    <property type="entry name" value="HTH_LacI"/>
</dbReference>
<name>A0A7X2P396_9FIRM</name>
<keyword evidence="3" id="KW-0804">Transcription</keyword>
<dbReference type="Pfam" id="PF00356">
    <property type="entry name" value="LacI"/>
    <property type="match status" value="1"/>
</dbReference>
<dbReference type="GO" id="GO:0003700">
    <property type="term" value="F:DNA-binding transcription factor activity"/>
    <property type="evidence" value="ECO:0007669"/>
    <property type="project" value="TreeGrafter"/>
</dbReference>
<dbReference type="Pfam" id="PF13377">
    <property type="entry name" value="Peripla_BP_3"/>
    <property type="match status" value="1"/>
</dbReference>
<dbReference type="InterPro" id="IPR046335">
    <property type="entry name" value="LacI/GalR-like_sensor"/>
</dbReference>
<dbReference type="PROSITE" id="PS50932">
    <property type="entry name" value="HTH_LACI_2"/>
    <property type="match status" value="1"/>
</dbReference>
<dbReference type="CDD" id="cd01392">
    <property type="entry name" value="HTH_LacI"/>
    <property type="match status" value="1"/>
</dbReference>
<dbReference type="PANTHER" id="PTHR30146:SF154">
    <property type="entry name" value="TRANSCRIPTION REGULATOR, MEMBER OF GALR FAMILY"/>
    <property type="match status" value="1"/>
</dbReference>
<evidence type="ECO:0000313" key="5">
    <source>
        <dbReference type="EMBL" id="MST66611.1"/>
    </source>
</evidence>
<dbReference type="SMART" id="SM00354">
    <property type="entry name" value="HTH_LACI"/>
    <property type="match status" value="1"/>
</dbReference>